<keyword evidence="1" id="KW-1133">Transmembrane helix</keyword>
<name>A0A1G1VN70_9BACT</name>
<feature type="transmembrane region" description="Helical" evidence="1">
    <location>
        <begin position="74"/>
        <end position="95"/>
    </location>
</feature>
<reference evidence="2 3" key="1">
    <citation type="journal article" date="2016" name="Nat. Commun.">
        <title>Thousands of microbial genomes shed light on interconnected biogeochemical processes in an aquifer system.</title>
        <authorList>
            <person name="Anantharaman K."/>
            <person name="Brown C.T."/>
            <person name="Hug L.A."/>
            <person name="Sharon I."/>
            <person name="Castelle C.J."/>
            <person name="Probst A.J."/>
            <person name="Thomas B.C."/>
            <person name="Singh A."/>
            <person name="Wilkins M.J."/>
            <person name="Karaoz U."/>
            <person name="Brodie E.L."/>
            <person name="Williams K.H."/>
            <person name="Hubbard S.S."/>
            <person name="Banfield J.F."/>
        </authorList>
    </citation>
    <scope>NUCLEOTIDE SEQUENCE [LARGE SCALE GENOMIC DNA]</scope>
</reference>
<feature type="transmembrane region" description="Helical" evidence="1">
    <location>
        <begin position="30"/>
        <end position="54"/>
    </location>
</feature>
<dbReference type="AlphaFoldDB" id="A0A1G1VN70"/>
<keyword evidence="1" id="KW-0812">Transmembrane</keyword>
<proteinExistence type="predicted"/>
<protein>
    <submittedName>
        <fullName evidence="2">Uncharacterized protein</fullName>
    </submittedName>
</protein>
<keyword evidence="1" id="KW-0472">Membrane</keyword>
<dbReference type="Proteomes" id="UP000179069">
    <property type="component" value="Unassembled WGS sequence"/>
</dbReference>
<evidence type="ECO:0000313" key="3">
    <source>
        <dbReference type="Proteomes" id="UP000179069"/>
    </source>
</evidence>
<dbReference type="EMBL" id="MHCI01000009">
    <property type="protein sequence ID" value="OGY16850.1"/>
    <property type="molecule type" value="Genomic_DNA"/>
</dbReference>
<accession>A0A1G1VN70</accession>
<dbReference type="Pfam" id="PF18895">
    <property type="entry name" value="T4SS_pilin"/>
    <property type="match status" value="1"/>
</dbReference>
<dbReference type="InterPro" id="IPR043993">
    <property type="entry name" value="T4SS_pilin"/>
</dbReference>
<organism evidence="2 3">
    <name type="scientific">Candidatus Chisholmbacteria bacterium RIFCSPHIGHO2_01_FULL_49_18</name>
    <dbReference type="NCBI Taxonomy" id="1797590"/>
    <lineage>
        <taxon>Bacteria</taxon>
        <taxon>Candidatus Chisholmiibacteriota</taxon>
    </lineage>
</organism>
<evidence type="ECO:0000313" key="2">
    <source>
        <dbReference type="EMBL" id="OGY16850.1"/>
    </source>
</evidence>
<evidence type="ECO:0000256" key="1">
    <source>
        <dbReference type="SAM" id="Phobius"/>
    </source>
</evidence>
<gene>
    <name evidence="2" type="ORF">A2785_03740</name>
</gene>
<comment type="caution">
    <text evidence="2">The sequence shown here is derived from an EMBL/GenBank/DDBJ whole genome shotgun (WGS) entry which is preliminary data.</text>
</comment>
<sequence length="165" mass="16562">MFPVTVNIYDRLGIGTFFRITDIGSLVSGFLAAALIFSSLAFIIYFAWGALSWLTAGGDKAQVETARQRISNALIGLTLVAAAWAIYLLVIYVLGLGGAVGTTNSVVGGPVLGNANCPCSAALGGGCATTGTLAIGPGGSCYSCTSTGWVSDSGSCSAISCSTCP</sequence>